<dbReference type="RefSeq" id="WP_126813955.1">
    <property type="nucleotide sequence ID" value="NZ_NGKC01000009.1"/>
</dbReference>
<keyword evidence="2" id="KW-0812">Transmembrane</keyword>
<dbReference type="AlphaFoldDB" id="A0A430AT14"/>
<dbReference type="CDD" id="cd00093">
    <property type="entry name" value="HTH_XRE"/>
    <property type="match status" value="1"/>
</dbReference>
<feature type="transmembrane region" description="Helical" evidence="2">
    <location>
        <begin position="110"/>
        <end position="131"/>
    </location>
</feature>
<evidence type="ECO:0000259" key="3">
    <source>
        <dbReference type="PROSITE" id="PS50943"/>
    </source>
</evidence>
<dbReference type="SMART" id="SM00530">
    <property type="entry name" value="HTH_XRE"/>
    <property type="match status" value="1"/>
</dbReference>
<gene>
    <name evidence="4" type="ORF">CBF27_08840</name>
</gene>
<evidence type="ECO:0000256" key="1">
    <source>
        <dbReference type="ARBA" id="ARBA00023125"/>
    </source>
</evidence>
<feature type="transmembrane region" description="Helical" evidence="2">
    <location>
        <begin position="84"/>
        <end position="104"/>
    </location>
</feature>
<feature type="domain" description="HTH cro/C1-type" evidence="3">
    <location>
        <begin position="7"/>
        <end position="61"/>
    </location>
</feature>
<sequence>MDIGSKLKESRLKSDMTQEQVAEAIGVSRQSISNWENEKNYPDIISVIQLSELYGVSLDVLLKGDEQMMQHLEESTNIVKSNKCIAFLLLINVLLMVILFIFVVPLSNHILTAGIFAVMFIISGSVIYQLIQRI</sequence>
<dbReference type="PANTHER" id="PTHR46558">
    <property type="entry name" value="TRACRIPTIONAL REGULATORY PROTEIN-RELATED-RELATED"/>
    <property type="match status" value="1"/>
</dbReference>
<protein>
    <submittedName>
        <fullName evidence="4">Transcriptional regulator</fullName>
    </submittedName>
</protein>
<keyword evidence="2" id="KW-1133">Transmembrane helix</keyword>
<keyword evidence="1" id="KW-0238">DNA-binding</keyword>
<dbReference type="PROSITE" id="PS50943">
    <property type="entry name" value="HTH_CROC1"/>
    <property type="match status" value="1"/>
</dbReference>
<reference evidence="4 5" key="1">
    <citation type="submission" date="2017-05" db="EMBL/GenBank/DDBJ databases">
        <title>Vagococcus spp. assemblies.</title>
        <authorList>
            <person name="Gulvik C.A."/>
        </authorList>
    </citation>
    <scope>NUCLEOTIDE SEQUENCE [LARGE SCALE GENOMIC DNA]</scope>
    <source>
        <strain evidence="4 5">LMG 24798</strain>
    </source>
</reference>
<evidence type="ECO:0000256" key="2">
    <source>
        <dbReference type="SAM" id="Phobius"/>
    </source>
</evidence>
<dbReference type="Pfam" id="PF01381">
    <property type="entry name" value="HTH_3"/>
    <property type="match status" value="1"/>
</dbReference>
<dbReference type="EMBL" id="NGKC01000009">
    <property type="protein sequence ID" value="RSU11194.1"/>
    <property type="molecule type" value="Genomic_DNA"/>
</dbReference>
<proteinExistence type="predicted"/>
<evidence type="ECO:0000313" key="5">
    <source>
        <dbReference type="Proteomes" id="UP000286773"/>
    </source>
</evidence>
<dbReference type="OrthoDB" id="4427456at2"/>
<evidence type="ECO:0000313" key="4">
    <source>
        <dbReference type="EMBL" id="RSU11194.1"/>
    </source>
</evidence>
<comment type="caution">
    <text evidence="4">The sequence shown here is derived from an EMBL/GenBank/DDBJ whole genome shotgun (WGS) entry which is preliminary data.</text>
</comment>
<dbReference type="Proteomes" id="UP000286773">
    <property type="component" value="Unassembled WGS sequence"/>
</dbReference>
<organism evidence="4 5">
    <name type="scientific">Vagococcus acidifermentans</name>
    <dbReference type="NCBI Taxonomy" id="564710"/>
    <lineage>
        <taxon>Bacteria</taxon>
        <taxon>Bacillati</taxon>
        <taxon>Bacillota</taxon>
        <taxon>Bacilli</taxon>
        <taxon>Lactobacillales</taxon>
        <taxon>Enterococcaceae</taxon>
        <taxon>Vagococcus</taxon>
    </lineage>
</organism>
<accession>A0A430AT14</accession>
<dbReference type="Gene3D" id="1.10.260.40">
    <property type="entry name" value="lambda repressor-like DNA-binding domains"/>
    <property type="match status" value="1"/>
</dbReference>
<dbReference type="InterPro" id="IPR010982">
    <property type="entry name" value="Lambda_DNA-bd_dom_sf"/>
</dbReference>
<dbReference type="GO" id="GO:0003677">
    <property type="term" value="F:DNA binding"/>
    <property type="evidence" value="ECO:0007669"/>
    <property type="project" value="UniProtKB-KW"/>
</dbReference>
<dbReference type="InterPro" id="IPR001387">
    <property type="entry name" value="Cro/C1-type_HTH"/>
</dbReference>
<dbReference type="PANTHER" id="PTHR46558:SF15">
    <property type="entry name" value="HELIX-TURN-HELIX DOMAIN PROTEIN"/>
    <property type="match status" value="1"/>
</dbReference>
<keyword evidence="5" id="KW-1185">Reference proteome</keyword>
<dbReference type="SUPFAM" id="SSF47413">
    <property type="entry name" value="lambda repressor-like DNA-binding domains"/>
    <property type="match status" value="1"/>
</dbReference>
<keyword evidence="2" id="KW-0472">Membrane</keyword>
<name>A0A430AT14_9ENTE</name>